<feature type="compositionally biased region" description="Basic residues" evidence="1">
    <location>
        <begin position="269"/>
        <end position="292"/>
    </location>
</feature>
<sequence>MRLQLYLVPVLLLAASTTAYPQDPQAGSGGIGSTQYDSIEATKGQLDAALSRRPDTTEDIKNTREHGSLDQHGSYFSRLADKFRAMRFLPDRRWRATQKSEPPIKRSVIIDDVPEVISTWDRLFGSSKPVAASVNVGQPVRERRADSEQRQADTRKRPALQLSPVARGRTSIANQHRPITTGPMDYAASPVSEKTPALQTSTPGSSSTETKSRAPRPALQLTPAAARKSLARDPADSVNKAKSTHPSKSTTSKTRKATGGKGKSSRITTKTKSKSKSKKKPKHKTKKTKSKKKEAESRVNQDEDSSFDHRAFQYYQATAGSVSVQEEHWWLHSRHLIEEGNNDRHQIGEWRGELCD</sequence>
<evidence type="ECO:0000256" key="2">
    <source>
        <dbReference type="SAM" id="SignalP"/>
    </source>
</evidence>
<feature type="compositionally biased region" description="Basic and acidic residues" evidence="1">
    <location>
        <begin position="50"/>
        <end position="69"/>
    </location>
</feature>
<reference evidence="3" key="1">
    <citation type="submission" date="2021-07" db="EMBL/GenBank/DDBJ databases">
        <title>Elsinoe batatas strain:CRI-CJ2 Genome sequencing and assembly.</title>
        <authorList>
            <person name="Huang L."/>
        </authorList>
    </citation>
    <scope>NUCLEOTIDE SEQUENCE</scope>
    <source>
        <strain evidence="3">CRI-CJ2</strain>
    </source>
</reference>
<feature type="signal peptide" evidence="2">
    <location>
        <begin position="1"/>
        <end position="19"/>
    </location>
</feature>
<feature type="compositionally biased region" description="Low complexity" evidence="1">
    <location>
        <begin position="240"/>
        <end position="252"/>
    </location>
</feature>
<feature type="region of interest" description="Disordered" evidence="1">
    <location>
        <begin position="134"/>
        <end position="305"/>
    </location>
</feature>
<proteinExistence type="predicted"/>
<organism evidence="3 4">
    <name type="scientific">Elsinoe batatas</name>
    <dbReference type="NCBI Taxonomy" id="2601811"/>
    <lineage>
        <taxon>Eukaryota</taxon>
        <taxon>Fungi</taxon>
        <taxon>Dikarya</taxon>
        <taxon>Ascomycota</taxon>
        <taxon>Pezizomycotina</taxon>
        <taxon>Dothideomycetes</taxon>
        <taxon>Dothideomycetidae</taxon>
        <taxon>Myriangiales</taxon>
        <taxon>Elsinoaceae</taxon>
        <taxon>Elsinoe</taxon>
    </lineage>
</organism>
<protein>
    <submittedName>
        <fullName evidence="3">Uncharacterized protein</fullName>
    </submittedName>
</protein>
<keyword evidence="4" id="KW-1185">Reference proteome</keyword>
<comment type="caution">
    <text evidence="3">The sequence shown here is derived from an EMBL/GenBank/DDBJ whole genome shotgun (WGS) entry which is preliminary data.</text>
</comment>
<feature type="region of interest" description="Disordered" evidence="1">
    <location>
        <begin position="45"/>
        <end position="70"/>
    </location>
</feature>
<gene>
    <name evidence="3" type="ORF">KVT40_000577</name>
</gene>
<keyword evidence="2" id="KW-0732">Signal</keyword>
<evidence type="ECO:0000313" key="3">
    <source>
        <dbReference type="EMBL" id="KAG8631437.1"/>
    </source>
</evidence>
<dbReference type="AlphaFoldDB" id="A0A8K0L9K2"/>
<feature type="compositionally biased region" description="Polar residues" evidence="1">
    <location>
        <begin position="197"/>
        <end position="209"/>
    </location>
</feature>
<dbReference type="EMBL" id="JAESVG020000001">
    <property type="protein sequence ID" value="KAG8631437.1"/>
    <property type="molecule type" value="Genomic_DNA"/>
</dbReference>
<evidence type="ECO:0000313" key="4">
    <source>
        <dbReference type="Proteomes" id="UP000809789"/>
    </source>
</evidence>
<feature type="compositionally biased region" description="Basic and acidic residues" evidence="1">
    <location>
        <begin position="140"/>
        <end position="156"/>
    </location>
</feature>
<name>A0A8K0L9K2_9PEZI</name>
<dbReference type="Proteomes" id="UP000809789">
    <property type="component" value="Unassembled WGS sequence"/>
</dbReference>
<feature type="chain" id="PRO_5035423189" evidence="2">
    <location>
        <begin position="20"/>
        <end position="356"/>
    </location>
</feature>
<feature type="compositionally biased region" description="Basic and acidic residues" evidence="1">
    <location>
        <begin position="293"/>
        <end position="305"/>
    </location>
</feature>
<accession>A0A8K0L9K2</accession>
<evidence type="ECO:0000256" key="1">
    <source>
        <dbReference type="SAM" id="MobiDB-lite"/>
    </source>
</evidence>